<dbReference type="Proteomes" id="UP001597034">
    <property type="component" value="Unassembled WGS sequence"/>
</dbReference>
<dbReference type="InterPro" id="IPR058361">
    <property type="entry name" value="DUF8048"/>
</dbReference>
<feature type="domain" description="DUF8048" evidence="1">
    <location>
        <begin position="5"/>
        <end position="117"/>
    </location>
</feature>
<dbReference type="Pfam" id="PF26222">
    <property type="entry name" value="DUF8048"/>
    <property type="match status" value="1"/>
</dbReference>
<gene>
    <name evidence="2" type="ORF">ACFSBL_17010</name>
</gene>
<evidence type="ECO:0000259" key="1">
    <source>
        <dbReference type="Pfam" id="PF26222"/>
    </source>
</evidence>
<accession>A0ABD6DPX9</accession>
<proteinExistence type="predicted"/>
<evidence type="ECO:0000313" key="2">
    <source>
        <dbReference type="EMBL" id="MFD1647390.1"/>
    </source>
</evidence>
<protein>
    <recommendedName>
        <fullName evidence="1">DUF8048 domain-containing protein</fullName>
    </recommendedName>
</protein>
<organism evidence="2 3">
    <name type="scientific">Haloarchaeobius litoreus</name>
    <dbReference type="NCBI Taxonomy" id="755306"/>
    <lineage>
        <taxon>Archaea</taxon>
        <taxon>Methanobacteriati</taxon>
        <taxon>Methanobacteriota</taxon>
        <taxon>Stenosarchaea group</taxon>
        <taxon>Halobacteria</taxon>
        <taxon>Halobacteriales</taxon>
        <taxon>Halorubellaceae</taxon>
        <taxon>Haloarchaeobius</taxon>
    </lineage>
</organism>
<sequence length="137" mass="15054">MENYPIRDEAVLFAAATAGLPHRRVPELVGVVQADLGLRVDDYRNRYECVHETSDAFVFLVEGGHWATIGDRLGFDSTDSRAVECAHIEHLRRLAREADRVQEFAAALEVRECVVIGKDTPQAATDGGNTTTDGGTR</sequence>
<reference evidence="2 3" key="1">
    <citation type="journal article" date="2019" name="Int. J. Syst. Evol. Microbiol.">
        <title>The Global Catalogue of Microorganisms (GCM) 10K type strain sequencing project: providing services to taxonomists for standard genome sequencing and annotation.</title>
        <authorList>
            <consortium name="The Broad Institute Genomics Platform"/>
            <consortium name="The Broad Institute Genome Sequencing Center for Infectious Disease"/>
            <person name="Wu L."/>
            <person name="Ma J."/>
        </authorList>
    </citation>
    <scope>NUCLEOTIDE SEQUENCE [LARGE SCALE GENOMIC DNA]</scope>
    <source>
        <strain evidence="2 3">CGMCC 1.10390</strain>
    </source>
</reference>
<dbReference type="AlphaFoldDB" id="A0ABD6DPX9"/>
<keyword evidence="3" id="KW-1185">Reference proteome</keyword>
<evidence type="ECO:0000313" key="3">
    <source>
        <dbReference type="Proteomes" id="UP001597034"/>
    </source>
</evidence>
<comment type="caution">
    <text evidence="2">The sequence shown here is derived from an EMBL/GenBank/DDBJ whole genome shotgun (WGS) entry which is preliminary data.</text>
</comment>
<name>A0ABD6DPX9_9EURY</name>
<dbReference type="EMBL" id="JBHUDO010000003">
    <property type="protein sequence ID" value="MFD1647390.1"/>
    <property type="molecule type" value="Genomic_DNA"/>
</dbReference>
<dbReference type="RefSeq" id="WP_256400553.1">
    <property type="nucleotide sequence ID" value="NZ_JANHJR010000003.1"/>
</dbReference>